<feature type="signal peptide" evidence="1">
    <location>
        <begin position="1"/>
        <end position="18"/>
    </location>
</feature>
<dbReference type="AlphaFoldDB" id="A0A6A5UBG6"/>
<protein>
    <recommendedName>
        <fullName evidence="4">Secreted protein</fullName>
    </recommendedName>
</protein>
<proteinExistence type="predicted"/>
<reference evidence="2" key="1">
    <citation type="journal article" date="2020" name="Stud. Mycol.">
        <title>101 Dothideomycetes genomes: a test case for predicting lifestyles and emergence of pathogens.</title>
        <authorList>
            <person name="Haridas S."/>
            <person name="Albert R."/>
            <person name="Binder M."/>
            <person name="Bloem J."/>
            <person name="Labutti K."/>
            <person name="Salamov A."/>
            <person name="Andreopoulos B."/>
            <person name="Baker S."/>
            <person name="Barry K."/>
            <person name="Bills G."/>
            <person name="Bluhm B."/>
            <person name="Cannon C."/>
            <person name="Castanera R."/>
            <person name="Culley D."/>
            <person name="Daum C."/>
            <person name="Ezra D."/>
            <person name="Gonzalez J."/>
            <person name="Henrissat B."/>
            <person name="Kuo A."/>
            <person name="Liang C."/>
            <person name="Lipzen A."/>
            <person name="Lutzoni F."/>
            <person name="Magnuson J."/>
            <person name="Mondo S."/>
            <person name="Nolan M."/>
            <person name="Ohm R."/>
            <person name="Pangilinan J."/>
            <person name="Park H.-J."/>
            <person name="Ramirez L."/>
            <person name="Alfaro M."/>
            <person name="Sun H."/>
            <person name="Tritt A."/>
            <person name="Yoshinaga Y."/>
            <person name="Zwiers L.-H."/>
            <person name="Turgeon B."/>
            <person name="Goodwin S."/>
            <person name="Spatafora J."/>
            <person name="Crous P."/>
            <person name="Grigoriev I."/>
        </authorList>
    </citation>
    <scope>NUCLEOTIDE SEQUENCE</scope>
    <source>
        <strain evidence="2">CBS 675.92</strain>
    </source>
</reference>
<evidence type="ECO:0000313" key="3">
    <source>
        <dbReference type="Proteomes" id="UP000800035"/>
    </source>
</evidence>
<gene>
    <name evidence="2" type="ORF">CC80DRAFT_234938</name>
</gene>
<dbReference type="EMBL" id="ML976981">
    <property type="protein sequence ID" value="KAF1961289.1"/>
    <property type="molecule type" value="Genomic_DNA"/>
</dbReference>
<evidence type="ECO:0000256" key="1">
    <source>
        <dbReference type="SAM" id="SignalP"/>
    </source>
</evidence>
<evidence type="ECO:0008006" key="4">
    <source>
        <dbReference type="Google" id="ProtNLM"/>
    </source>
</evidence>
<keyword evidence="1" id="KW-0732">Signal</keyword>
<accession>A0A6A5UBG6</accession>
<sequence>MFHLPWLRLLLLPDPAYPPPSAPFSHFLLTITYHLFGWYSHHIATHQHQSSFPFTHACLCTFTHRSLFPIALILLTPRLPNPTVCHCSFLIMKHGL</sequence>
<evidence type="ECO:0000313" key="2">
    <source>
        <dbReference type="EMBL" id="KAF1961289.1"/>
    </source>
</evidence>
<keyword evidence="3" id="KW-1185">Reference proteome</keyword>
<organism evidence="2 3">
    <name type="scientific">Byssothecium circinans</name>
    <dbReference type="NCBI Taxonomy" id="147558"/>
    <lineage>
        <taxon>Eukaryota</taxon>
        <taxon>Fungi</taxon>
        <taxon>Dikarya</taxon>
        <taxon>Ascomycota</taxon>
        <taxon>Pezizomycotina</taxon>
        <taxon>Dothideomycetes</taxon>
        <taxon>Pleosporomycetidae</taxon>
        <taxon>Pleosporales</taxon>
        <taxon>Massarineae</taxon>
        <taxon>Massarinaceae</taxon>
        <taxon>Byssothecium</taxon>
    </lineage>
</organism>
<feature type="chain" id="PRO_5025441837" description="Secreted protein" evidence="1">
    <location>
        <begin position="19"/>
        <end position="96"/>
    </location>
</feature>
<name>A0A6A5UBG6_9PLEO</name>
<dbReference type="Proteomes" id="UP000800035">
    <property type="component" value="Unassembled WGS sequence"/>
</dbReference>